<dbReference type="PANTHER" id="PTHR41349">
    <property type="match status" value="1"/>
</dbReference>
<dbReference type="RefSeq" id="WP_136081860.1">
    <property type="nucleotide sequence ID" value="NZ_CAAHFG010000003.1"/>
</dbReference>
<dbReference type="EMBL" id="CAAHFG010000003">
    <property type="protein sequence ID" value="VGO16332.1"/>
    <property type="molecule type" value="Genomic_DNA"/>
</dbReference>
<reference evidence="3 4" key="1">
    <citation type="submission" date="2019-04" db="EMBL/GenBank/DDBJ databases">
        <authorList>
            <person name="Van Vliet M D."/>
        </authorList>
    </citation>
    <scope>NUCLEOTIDE SEQUENCE [LARGE SCALE GENOMIC DNA]</scope>
    <source>
        <strain evidence="3 4">F1</strain>
    </source>
</reference>
<name>A0A6C2U891_PONDE</name>
<dbReference type="InterPro" id="IPR036691">
    <property type="entry name" value="Endo/exonu/phosph_ase_sf"/>
</dbReference>
<dbReference type="Pfam" id="PF03372">
    <property type="entry name" value="Exo_endo_phos"/>
    <property type="match status" value="1"/>
</dbReference>
<dbReference type="Proteomes" id="UP000366872">
    <property type="component" value="Unassembled WGS sequence"/>
</dbReference>
<dbReference type="PANTHER" id="PTHR41349:SF1">
    <property type="entry name" value="PROTEIN CBG08683"/>
    <property type="match status" value="1"/>
</dbReference>
<gene>
    <name evidence="3" type="ORF">PDESU_04923</name>
</gene>
<evidence type="ECO:0000313" key="3">
    <source>
        <dbReference type="EMBL" id="VGO16332.1"/>
    </source>
</evidence>
<evidence type="ECO:0000256" key="1">
    <source>
        <dbReference type="SAM" id="SignalP"/>
    </source>
</evidence>
<accession>A0A6C2U891</accession>
<feature type="domain" description="Endonuclease/exonuclease/phosphatase" evidence="2">
    <location>
        <begin position="30"/>
        <end position="346"/>
    </location>
</feature>
<sequence length="585" mass="63579">MNTKKMIILAVLGALSAGSAFGQATELKVMTFNILQSGKKCDEIGSTSPLLNTVRYEDIANVIIESGADVVGITEPNTANPDPILGFLQATNSDWQKLGKVYAKYPITPDPLNPNTGNDDSYAYQVEVGLNRYVYIHVAHWHPKHEGIREIQERMIAGTVPSDLEVFEQEIQGKVSTQSAYNHTLARAKPHIDAGRPLFVMGDFNASSHEDWTADYVSNGMDRWCGNPTNNPPLNFEIEWRGSRTLVDGGLSDAYRAVWPDPVTKPGFTWTPPYANDTGGRRPYDDYASNPKCNMLDRIDWLLFAGSNVAVSAAAVVGENPANPEHDGKSKIIPEIQYSGSWPSDHRAVLGVFSIPEDTGPAIELTEPVIPTRQSADFISDIAQIEGDADPATLGSWSADSGTFDAGQLVLNSNGTFTVSFNDAQFDRWAHTGVLDGDTGWTIEACIRIDDEGSTGGDVGVFDIQSRSSDGGTSPWIYLRPDGIGHRVSGNDAGLLYATNLMDGAFHTFRVATQAEVGHMLWLDGEVVAEWTGNDVVNNKRFFLGRNGGNTVDDGTVTVDYVRVDSTGFYAPPFVPYITSIARDG</sequence>
<dbReference type="SUPFAM" id="SSF56219">
    <property type="entry name" value="DNase I-like"/>
    <property type="match status" value="1"/>
</dbReference>
<dbReference type="InterPro" id="IPR005135">
    <property type="entry name" value="Endo/exonuclease/phosphatase"/>
</dbReference>
<dbReference type="Gene3D" id="2.60.120.200">
    <property type="match status" value="1"/>
</dbReference>
<evidence type="ECO:0000313" key="4">
    <source>
        <dbReference type="Proteomes" id="UP000366872"/>
    </source>
</evidence>
<organism evidence="3 4">
    <name type="scientific">Pontiella desulfatans</name>
    <dbReference type="NCBI Taxonomy" id="2750659"/>
    <lineage>
        <taxon>Bacteria</taxon>
        <taxon>Pseudomonadati</taxon>
        <taxon>Kiritimatiellota</taxon>
        <taxon>Kiritimatiellia</taxon>
        <taxon>Kiritimatiellales</taxon>
        <taxon>Pontiellaceae</taxon>
        <taxon>Pontiella</taxon>
    </lineage>
</organism>
<dbReference type="AlphaFoldDB" id="A0A6C2U891"/>
<protein>
    <recommendedName>
        <fullName evidence="2">Endonuclease/exonuclease/phosphatase domain-containing protein</fullName>
    </recommendedName>
</protein>
<evidence type="ECO:0000259" key="2">
    <source>
        <dbReference type="Pfam" id="PF03372"/>
    </source>
</evidence>
<feature type="signal peptide" evidence="1">
    <location>
        <begin position="1"/>
        <end position="22"/>
    </location>
</feature>
<dbReference type="Gene3D" id="3.60.10.10">
    <property type="entry name" value="Endonuclease/exonuclease/phosphatase"/>
    <property type="match status" value="1"/>
</dbReference>
<proteinExistence type="predicted"/>
<keyword evidence="4" id="KW-1185">Reference proteome</keyword>
<dbReference type="GO" id="GO:0003824">
    <property type="term" value="F:catalytic activity"/>
    <property type="evidence" value="ECO:0007669"/>
    <property type="project" value="InterPro"/>
</dbReference>
<feature type="chain" id="PRO_5025398190" description="Endonuclease/exonuclease/phosphatase domain-containing protein" evidence="1">
    <location>
        <begin position="23"/>
        <end position="585"/>
    </location>
</feature>
<keyword evidence="1" id="KW-0732">Signal</keyword>